<feature type="compositionally biased region" description="Basic and acidic residues" evidence="1">
    <location>
        <begin position="285"/>
        <end position="296"/>
    </location>
</feature>
<dbReference type="GO" id="GO:0019013">
    <property type="term" value="C:viral nucleocapsid"/>
    <property type="evidence" value="ECO:0007669"/>
    <property type="project" value="UniProtKB-KW"/>
</dbReference>
<dbReference type="EMBL" id="MN982385">
    <property type="protein sequence ID" value="QIJ56909.1"/>
    <property type="molecule type" value="Genomic_RNA"/>
</dbReference>
<feature type="region of interest" description="Disordered" evidence="1">
    <location>
        <begin position="285"/>
        <end position="307"/>
    </location>
</feature>
<dbReference type="RefSeq" id="YP_010840340.1">
    <property type="nucleotide sequence ID" value="NC_078629.1"/>
</dbReference>
<keyword evidence="2" id="KW-0946">Virion</keyword>
<evidence type="ECO:0000313" key="3">
    <source>
        <dbReference type="Proteomes" id="UP000888120"/>
    </source>
</evidence>
<accession>A0A6G7NRM4</accession>
<name>A0A6G7NRM4_9VIRU</name>
<dbReference type="KEGG" id="vg:80557521"/>
<proteinExistence type="predicted"/>
<keyword evidence="3" id="KW-1185">Reference proteome</keyword>
<dbReference type="Proteomes" id="UP000888120">
    <property type="component" value="Genome"/>
</dbReference>
<reference evidence="2" key="1">
    <citation type="journal article" date="2020" name="Viruses">
        <title>New Viral Sequences Identified in the Flavescence Doree Phytoplasma Vector Scaphoideus titanus.</title>
        <authorList>
            <person name="Ottati S."/>
            <person name="Chiapello M."/>
            <person name="Galetto L."/>
            <person name="Bosco D."/>
            <person name="Marzachi C."/>
            <person name="Abba S."/>
        </authorList>
    </citation>
    <scope>NUCLEOTIDE SEQUENCE</scope>
    <source>
        <strain evidence="2">St_USA</strain>
    </source>
</reference>
<dbReference type="GeneID" id="80557521"/>
<sequence>MSIVIEPAIYNSIVKETVSVDSLELSDMKDLAQAASFDFDKFKTAVTAKAPGLAQSAHIKDGGFWNGFSKKLIFDIAPQARKMKNVNKIFKFVGRKSKTDANEITLQVGMFHQTESAEAKGLDVNALTIKKAAVLAVHHLNAINTLFHGEQATRGGYILCPLAGAVYNKDDIVKTFVGENPTEEQWKMVMRTFNTLNSSTISGGWHLSNFSIDACLVAQLVATRKLKEDDRVKICGKTMRQALAASSQSIDMREVKAYADLVSGATIGGVSIAELDRIIQRAQQEKKMARVPRSEDITSDANAPSAN</sequence>
<keyword evidence="2" id="KW-0543">Viral nucleoprotein</keyword>
<evidence type="ECO:0000256" key="1">
    <source>
        <dbReference type="SAM" id="MobiDB-lite"/>
    </source>
</evidence>
<protein>
    <submittedName>
        <fullName evidence="2">Nucleoprotein</fullName>
    </submittedName>
</protein>
<evidence type="ECO:0000313" key="2">
    <source>
        <dbReference type="EMBL" id="QIJ56909.1"/>
    </source>
</evidence>
<organism evidence="2 3">
    <name type="scientific">Scaphoideus titanus bunya-like virus 1</name>
    <dbReference type="NCBI Taxonomy" id="2716551"/>
    <lineage>
        <taxon>Viruses</taxon>
        <taxon>Riboviria</taxon>
        <taxon>Orthornavirae</taxon>
        <taxon>Negarnaviricota</taxon>
        <taxon>Polyploviricotina</taxon>
        <taxon>Bunyaviricetes</taxon>
        <taxon>Elliovirales</taxon>
        <taxon>Phasmaviridae</taxon>
        <taxon>Cicadellivirus</taxon>
        <taxon>Cicadellivirus scaphoidei</taxon>
    </lineage>
</organism>
<reference evidence="2" key="2">
    <citation type="submission" date="2020-01" db="EMBL/GenBank/DDBJ databases">
        <authorList>
            <person name="Abba' S."/>
        </authorList>
    </citation>
    <scope>NUCLEOTIDE SEQUENCE</scope>
    <source>
        <strain evidence="2">St_USA</strain>
    </source>
</reference>